<dbReference type="OrthoDB" id="10365588at2759"/>
<evidence type="ECO:0000256" key="4">
    <source>
        <dbReference type="PROSITE-ProRule" id="PRU00175"/>
    </source>
</evidence>
<organism evidence="6">
    <name type="scientific">Oikopleura dioica</name>
    <name type="common">Tunicate</name>
    <dbReference type="NCBI Taxonomy" id="34765"/>
    <lineage>
        <taxon>Eukaryota</taxon>
        <taxon>Metazoa</taxon>
        <taxon>Chordata</taxon>
        <taxon>Tunicata</taxon>
        <taxon>Appendicularia</taxon>
        <taxon>Copelata</taxon>
        <taxon>Oikopleuridae</taxon>
        <taxon>Oikopleura</taxon>
    </lineage>
</organism>
<gene>
    <name evidence="6" type="ORF">GSOID_T00011619001</name>
    <name evidence="7" type="ORF">GSOID_T00021385001</name>
</gene>
<dbReference type="InterPro" id="IPR017907">
    <property type="entry name" value="Znf_RING_CS"/>
</dbReference>
<dbReference type="InterPro" id="IPR011011">
    <property type="entry name" value="Znf_FYVE_PHD"/>
</dbReference>
<sequence>MSTNFATINTLSNYKNQVAFSTFNAFTVSAPVAVTTSSAVIQQAAVQKAVQKGATGAAIVDPMKARSDQIFTENYHLKREVALHRERLVRLAQDIKDKDTFMGEQRSQIQTLTSNLGTIEAMWLKDNLEKKQMREETERLRSQVELFEKQLKEAQCGSCKGCDRLYPEIDGKTFRNCGHRICNGCARKVIMKPRKERKCPVCYAWIHKDDVLVIHQELQ</sequence>
<evidence type="ECO:0000313" key="8">
    <source>
        <dbReference type="Proteomes" id="UP000001307"/>
    </source>
</evidence>
<dbReference type="PROSITE" id="PS00518">
    <property type="entry name" value="ZF_RING_1"/>
    <property type="match status" value="1"/>
</dbReference>
<proteinExistence type="predicted"/>
<dbReference type="AlphaFoldDB" id="E4WXI5"/>
<evidence type="ECO:0000313" key="6">
    <source>
        <dbReference type="EMBL" id="CBY22077.1"/>
    </source>
</evidence>
<reference evidence="6" key="1">
    <citation type="journal article" date="2010" name="Science">
        <title>Plasticity of animal genome architecture unmasked by rapid evolution of a pelagic tunicate.</title>
        <authorList>
            <person name="Denoeud F."/>
            <person name="Henriet S."/>
            <person name="Mungpakdee S."/>
            <person name="Aury J.M."/>
            <person name="Da Silva C."/>
            <person name="Brinkmann H."/>
            <person name="Mikhaleva J."/>
            <person name="Olsen L.C."/>
            <person name="Jubin C."/>
            <person name="Canestro C."/>
            <person name="Bouquet J.M."/>
            <person name="Danks G."/>
            <person name="Poulain J."/>
            <person name="Campsteijn C."/>
            <person name="Adamski M."/>
            <person name="Cross I."/>
            <person name="Yadetie F."/>
            <person name="Muffato M."/>
            <person name="Louis A."/>
            <person name="Butcher S."/>
            <person name="Tsagkogeorga G."/>
            <person name="Konrad A."/>
            <person name="Singh S."/>
            <person name="Jensen M.F."/>
            <person name="Cong E.H."/>
            <person name="Eikeseth-Otteraa H."/>
            <person name="Noel B."/>
            <person name="Anthouard V."/>
            <person name="Porcel B.M."/>
            <person name="Kachouri-Lafond R."/>
            <person name="Nishino A."/>
            <person name="Ugolini M."/>
            <person name="Chourrout P."/>
            <person name="Nishida H."/>
            <person name="Aasland R."/>
            <person name="Huzurbazar S."/>
            <person name="Westhof E."/>
            <person name="Delsuc F."/>
            <person name="Lehrach H."/>
            <person name="Reinhardt R."/>
            <person name="Weissenbach J."/>
            <person name="Roy S.W."/>
            <person name="Artiguenave F."/>
            <person name="Postlethwait J.H."/>
            <person name="Manak J.R."/>
            <person name="Thompson E.M."/>
            <person name="Jaillon O."/>
            <person name="Du Pasquier L."/>
            <person name="Boudinot P."/>
            <person name="Liberles D.A."/>
            <person name="Volff J.N."/>
            <person name="Philippe H."/>
            <person name="Lenhard B."/>
            <person name="Roest Crollius H."/>
            <person name="Wincker P."/>
            <person name="Chourrout D."/>
        </authorList>
    </citation>
    <scope>NUCLEOTIDE SEQUENCE [LARGE SCALE GENOMIC DNA]</scope>
</reference>
<dbReference type="EMBL" id="FN654420">
    <property type="protein sequence ID" value="CBY33473.1"/>
    <property type="molecule type" value="Genomic_DNA"/>
</dbReference>
<dbReference type="PROSITE" id="PS50089">
    <property type="entry name" value="ZF_RING_2"/>
    <property type="match status" value="1"/>
</dbReference>
<protein>
    <recommendedName>
        <fullName evidence="5">RING-type domain-containing protein</fullName>
    </recommendedName>
</protein>
<dbReference type="InParanoid" id="E4WXI5"/>
<dbReference type="Proteomes" id="UP000011014">
    <property type="component" value="Unassembled WGS sequence"/>
</dbReference>
<dbReference type="InterPro" id="IPR013083">
    <property type="entry name" value="Znf_RING/FYVE/PHD"/>
</dbReference>
<name>E4WXI5_OIKDI</name>
<keyword evidence="2 4" id="KW-0863">Zinc-finger</keyword>
<keyword evidence="1" id="KW-0479">Metal-binding</keyword>
<dbReference type="GO" id="GO:0008270">
    <property type="term" value="F:zinc ion binding"/>
    <property type="evidence" value="ECO:0007669"/>
    <property type="project" value="UniProtKB-KW"/>
</dbReference>
<evidence type="ECO:0000259" key="5">
    <source>
        <dbReference type="PROSITE" id="PS50089"/>
    </source>
</evidence>
<evidence type="ECO:0000256" key="2">
    <source>
        <dbReference type="ARBA" id="ARBA00022771"/>
    </source>
</evidence>
<evidence type="ECO:0000313" key="7">
    <source>
        <dbReference type="EMBL" id="CBY33473.1"/>
    </source>
</evidence>
<keyword evidence="8" id="KW-1185">Reference proteome</keyword>
<accession>E4WXI5</accession>
<evidence type="ECO:0000256" key="1">
    <source>
        <dbReference type="ARBA" id="ARBA00022723"/>
    </source>
</evidence>
<dbReference type="SUPFAM" id="SSF57903">
    <property type="entry name" value="FYVE/PHD zinc finger"/>
    <property type="match status" value="1"/>
</dbReference>
<dbReference type="Proteomes" id="UP000001307">
    <property type="component" value="Unassembled WGS sequence"/>
</dbReference>
<feature type="domain" description="RING-type" evidence="5">
    <location>
        <begin position="159"/>
        <end position="202"/>
    </location>
</feature>
<dbReference type="EMBL" id="FN653018">
    <property type="protein sequence ID" value="CBY22077.1"/>
    <property type="molecule type" value="Genomic_DNA"/>
</dbReference>
<keyword evidence="3" id="KW-0862">Zinc</keyword>
<evidence type="ECO:0000256" key="3">
    <source>
        <dbReference type="ARBA" id="ARBA00022833"/>
    </source>
</evidence>
<dbReference type="InterPro" id="IPR001841">
    <property type="entry name" value="Znf_RING"/>
</dbReference>
<dbReference type="Gene3D" id="3.30.40.10">
    <property type="entry name" value="Zinc/RING finger domain, C3HC4 (zinc finger)"/>
    <property type="match status" value="1"/>
</dbReference>